<sequence>MTAPTQVAPNGYMADGTQSSSIENTRDDMLQAFEGAQDALTDSRKYYDAERRPDAIGVAVPPNMRELLAHVGYPRLYVDAIAERQELEGFRLASADEADTELWDWWQANNLDVEAPLGHTDALIYGRSYITISMPDPAIDLNVDPDIPLIMVEPPTSLYAMTDPRTKLVQQAIRAVYSADGSDITACTLYLPMQTIQWIKQDGEWVPLGTPVNHGLGIVPVVPIARRTRASDLTGTSAISPELRSVTDAAARILMDMQATAEIMAIPQRLLFGVKPEDIGVDPETGQKLFDAYVARILAFEDHEAKAQQFTAAELRNFVDALDALDKKAASYCGLPPQYVSVSSDNPASAEAIQASEARLIKTVERMNLIFGGAWEQAMRIAYRMVHGGDVPPEYYRMESIWRNPATPTYAAKADAATKLYANGMGVIPKERARIDMGYTVAERLEMQKWDEQENPVAVLAAQYGAKPRAGAPAEAAPTTAAKPTETQTASPQT</sequence>
<reference evidence="2" key="1">
    <citation type="submission" date="2023-10" db="EMBL/GenBank/DDBJ databases">
        <title>Characterization and genome sequence of Mycobacterium intracellulare ABSURDO, a novel pathogenic isolate with three colony morphotypes that vary in growth and acid-fastness.</title>
        <authorList>
            <person name="Jude B.A."/>
            <person name="Robinson R.T."/>
        </authorList>
    </citation>
    <scope>NUCLEOTIDE SEQUENCE</scope>
    <source>
        <strain evidence="2">ABSURDO Component B</strain>
    </source>
</reference>
<organism evidence="2 3">
    <name type="scientific">Mycobacterium intracellulare</name>
    <dbReference type="NCBI Taxonomy" id="1767"/>
    <lineage>
        <taxon>Bacteria</taxon>
        <taxon>Bacillati</taxon>
        <taxon>Actinomycetota</taxon>
        <taxon>Actinomycetes</taxon>
        <taxon>Mycobacteriales</taxon>
        <taxon>Mycobacteriaceae</taxon>
        <taxon>Mycobacterium</taxon>
        <taxon>Mycobacterium avium complex (MAC)</taxon>
    </lineage>
</organism>
<proteinExistence type="predicted"/>
<feature type="region of interest" description="Disordered" evidence="1">
    <location>
        <begin position="1"/>
        <end position="20"/>
    </location>
</feature>
<comment type="caution">
    <text evidence="2">The sequence shown here is derived from an EMBL/GenBank/DDBJ whole genome shotgun (WGS) entry which is preliminary data.</text>
</comment>
<evidence type="ECO:0000313" key="2">
    <source>
        <dbReference type="EMBL" id="MDV7010821.1"/>
    </source>
</evidence>
<evidence type="ECO:0000256" key="1">
    <source>
        <dbReference type="SAM" id="MobiDB-lite"/>
    </source>
</evidence>
<dbReference type="AlphaFoldDB" id="A0AAE4RD73"/>
<feature type="region of interest" description="Disordered" evidence="1">
    <location>
        <begin position="469"/>
        <end position="494"/>
    </location>
</feature>
<dbReference type="InterPro" id="IPR021145">
    <property type="entry name" value="Portal_protein_SPP1_Gp6-like"/>
</dbReference>
<dbReference type="Proteomes" id="UP001187143">
    <property type="component" value="Unassembled WGS sequence"/>
</dbReference>
<accession>A0AAE4RD73</accession>
<evidence type="ECO:0000313" key="3">
    <source>
        <dbReference type="Proteomes" id="UP001187143"/>
    </source>
</evidence>
<gene>
    <name evidence="2" type="ORF">R4F53_00680</name>
</gene>
<dbReference type="RefSeq" id="WP_317727129.1">
    <property type="nucleotide sequence ID" value="NZ_JAWLLC010000002.1"/>
</dbReference>
<dbReference type="EMBL" id="JAWLLD010000001">
    <property type="protein sequence ID" value="MDV7010821.1"/>
    <property type="molecule type" value="Genomic_DNA"/>
</dbReference>
<protein>
    <submittedName>
        <fullName evidence="2">Phage portal protein</fullName>
    </submittedName>
</protein>
<dbReference type="Pfam" id="PF05133">
    <property type="entry name" value="SPP1_portal"/>
    <property type="match status" value="1"/>
</dbReference>
<name>A0AAE4RD73_MYCIT</name>